<sequence>MRCIVMRSTWRLATCYLGDHGNSTTALHTQGGTTHKLVKDGVLYKLLPMSKSLNDKAVLKEESKMLLIESSSARLMDAEMKSMGEVHIRVVKELPEEHKEEIPNEEKPILAKFKEVTPKELPDDLPPMRDIQRRIDLIPRKPLYPEFPISRSSFSQVGENDAELILINFWANLGQEKPKLYRPEPKKIKSKNI</sequence>
<name>A0A2I0IP81_PUNGR</name>
<dbReference type="AlphaFoldDB" id="A0A2I0IP81"/>
<proteinExistence type="predicted"/>
<reference evidence="1 2" key="1">
    <citation type="submission" date="2017-11" db="EMBL/GenBank/DDBJ databases">
        <title>De-novo sequencing of pomegranate (Punica granatum L.) genome.</title>
        <authorList>
            <person name="Akparov Z."/>
            <person name="Amiraslanov A."/>
            <person name="Hajiyeva S."/>
            <person name="Abbasov M."/>
            <person name="Kaur K."/>
            <person name="Hamwieh A."/>
            <person name="Solovyev V."/>
            <person name="Salamov A."/>
            <person name="Braich B."/>
            <person name="Kosarev P."/>
            <person name="Mahmoud A."/>
            <person name="Hajiyev E."/>
            <person name="Babayeva S."/>
            <person name="Izzatullayeva V."/>
            <person name="Mammadov A."/>
            <person name="Mammadov A."/>
            <person name="Sharifova S."/>
            <person name="Ojaghi J."/>
            <person name="Eynullazada K."/>
            <person name="Bayramov B."/>
            <person name="Abdulazimova A."/>
            <person name="Shahmuradov I."/>
        </authorList>
    </citation>
    <scope>NUCLEOTIDE SEQUENCE [LARGE SCALE GENOMIC DNA]</scope>
    <source>
        <strain evidence="2">cv. AG2017</strain>
        <tissue evidence="1">Leaf</tissue>
    </source>
</reference>
<evidence type="ECO:0000313" key="1">
    <source>
        <dbReference type="EMBL" id="PKI45805.1"/>
    </source>
</evidence>
<protein>
    <submittedName>
        <fullName evidence="1">Uncharacterized protein</fullName>
    </submittedName>
</protein>
<evidence type="ECO:0000313" key="2">
    <source>
        <dbReference type="Proteomes" id="UP000233551"/>
    </source>
</evidence>
<dbReference type="Proteomes" id="UP000233551">
    <property type="component" value="Unassembled WGS sequence"/>
</dbReference>
<organism evidence="1 2">
    <name type="scientific">Punica granatum</name>
    <name type="common">Pomegranate</name>
    <dbReference type="NCBI Taxonomy" id="22663"/>
    <lineage>
        <taxon>Eukaryota</taxon>
        <taxon>Viridiplantae</taxon>
        <taxon>Streptophyta</taxon>
        <taxon>Embryophyta</taxon>
        <taxon>Tracheophyta</taxon>
        <taxon>Spermatophyta</taxon>
        <taxon>Magnoliopsida</taxon>
        <taxon>eudicotyledons</taxon>
        <taxon>Gunneridae</taxon>
        <taxon>Pentapetalae</taxon>
        <taxon>rosids</taxon>
        <taxon>malvids</taxon>
        <taxon>Myrtales</taxon>
        <taxon>Lythraceae</taxon>
        <taxon>Punica</taxon>
    </lineage>
</organism>
<keyword evidence="2" id="KW-1185">Reference proteome</keyword>
<comment type="caution">
    <text evidence="1">The sequence shown here is derived from an EMBL/GenBank/DDBJ whole genome shotgun (WGS) entry which is preliminary data.</text>
</comment>
<gene>
    <name evidence="1" type="ORF">CRG98_033812</name>
</gene>
<accession>A0A2I0IP81</accession>
<dbReference type="EMBL" id="PGOL01002697">
    <property type="protein sequence ID" value="PKI45805.1"/>
    <property type="molecule type" value="Genomic_DNA"/>
</dbReference>